<dbReference type="EMBL" id="FNZR01000012">
    <property type="protein sequence ID" value="SEL88691.1"/>
    <property type="molecule type" value="Genomic_DNA"/>
</dbReference>
<feature type="transmembrane region" description="Helical" evidence="1">
    <location>
        <begin position="84"/>
        <end position="104"/>
    </location>
</feature>
<keyword evidence="1" id="KW-0812">Transmembrane</keyword>
<dbReference type="STRING" id="332977.SAMN05421740_112110"/>
<feature type="transmembrane region" description="Helical" evidence="1">
    <location>
        <begin position="162"/>
        <end position="189"/>
    </location>
</feature>
<keyword evidence="3" id="KW-1185">Reference proteome</keyword>
<feature type="transmembrane region" description="Helical" evidence="1">
    <location>
        <begin position="196"/>
        <end position="215"/>
    </location>
</feature>
<feature type="transmembrane region" description="Helical" evidence="1">
    <location>
        <begin position="265"/>
        <end position="287"/>
    </location>
</feature>
<evidence type="ECO:0000313" key="3">
    <source>
        <dbReference type="Proteomes" id="UP000198916"/>
    </source>
</evidence>
<protein>
    <recommendedName>
        <fullName evidence="4">DoxX protein</fullName>
    </recommendedName>
</protein>
<organism evidence="2 3">
    <name type="scientific">Parapedobacter koreensis</name>
    <dbReference type="NCBI Taxonomy" id="332977"/>
    <lineage>
        <taxon>Bacteria</taxon>
        <taxon>Pseudomonadati</taxon>
        <taxon>Bacteroidota</taxon>
        <taxon>Sphingobacteriia</taxon>
        <taxon>Sphingobacteriales</taxon>
        <taxon>Sphingobacteriaceae</taxon>
        <taxon>Parapedobacter</taxon>
    </lineage>
</organism>
<proteinExistence type="predicted"/>
<evidence type="ECO:0008006" key="4">
    <source>
        <dbReference type="Google" id="ProtNLM"/>
    </source>
</evidence>
<dbReference type="Proteomes" id="UP000198916">
    <property type="component" value="Unassembled WGS sequence"/>
</dbReference>
<dbReference type="OrthoDB" id="102112at2"/>
<reference evidence="3" key="1">
    <citation type="submission" date="2016-10" db="EMBL/GenBank/DDBJ databases">
        <authorList>
            <person name="Varghese N."/>
            <person name="Submissions S."/>
        </authorList>
    </citation>
    <scope>NUCLEOTIDE SEQUENCE [LARGE SCALE GENOMIC DNA]</scope>
    <source>
        <strain evidence="3">Jip14</strain>
    </source>
</reference>
<gene>
    <name evidence="2" type="ORF">SAMN05421740_112110</name>
</gene>
<keyword evidence="1" id="KW-0472">Membrane</keyword>
<accession>A0A1H7TVB6</accession>
<feature type="transmembrane region" description="Helical" evidence="1">
    <location>
        <begin position="124"/>
        <end position="142"/>
    </location>
</feature>
<keyword evidence="1" id="KW-1133">Transmembrane helix</keyword>
<feature type="transmembrane region" description="Helical" evidence="1">
    <location>
        <begin position="221"/>
        <end position="245"/>
    </location>
</feature>
<evidence type="ECO:0000313" key="2">
    <source>
        <dbReference type="EMBL" id="SEL88691.1"/>
    </source>
</evidence>
<evidence type="ECO:0000256" key="1">
    <source>
        <dbReference type="SAM" id="Phobius"/>
    </source>
</evidence>
<dbReference type="AlphaFoldDB" id="A0A1H7TVB6"/>
<sequence length="429" mass="49497">MERSIDSPTHWTAVQLLAFRYFAVFIILYIFPFPLSMIPLVSSLMQWYTAAWHAVVVWVGEYVLHLPEPITVFQSGSGDKTYDFVLLLVLAVVSLLVAIVWNVIDRQRYEYNRLYDGLRVMVRYYLAMMMVYGMSKVFHLQMPSPSLVQLLQPFGDKSPMGLAWSYVGYSKAFSLFTGIAEVIGGLLLFFRRTTTLGALFVAAVMFNVAIMNFCFDIPVKLFSTILLLLAVMLLLPDVGRLLRVLVHNKPTEPAPDRRYHLRKRWMRVAAVVVKVVFMGLVIIGQLYGRAQAVKQYGDKRPRSPLYGIYDAELFVLAGDTVPPLITDSVRWRHLILDNPDYAYVKTMNDSLRRFNATMDTAAKTLTLRLPQGSEEERGILHYEEVPEGLLMHGVWRRESVAVRLRKRDLTSFRLINTKFRWIQEYPYNR</sequence>
<dbReference type="RefSeq" id="WP_090608945.1">
    <property type="nucleotide sequence ID" value="NZ_FNZR01000012.1"/>
</dbReference>
<name>A0A1H7TVB6_9SPHI</name>
<feature type="transmembrane region" description="Helical" evidence="1">
    <location>
        <begin position="12"/>
        <end position="35"/>
    </location>
</feature>